<dbReference type="Pfam" id="PF21143">
    <property type="entry name" value="Aquarius_N_2nd"/>
    <property type="match status" value="1"/>
</dbReference>
<feature type="compositionally biased region" description="Acidic residues" evidence="1">
    <location>
        <begin position="522"/>
        <end position="533"/>
    </location>
</feature>
<feature type="compositionally biased region" description="Basic and acidic residues" evidence="1">
    <location>
        <begin position="346"/>
        <end position="362"/>
    </location>
</feature>
<feature type="compositionally biased region" description="Basic and acidic residues" evidence="1">
    <location>
        <begin position="264"/>
        <end position="280"/>
    </location>
</feature>
<dbReference type="RefSeq" id="XP_067919984.1">
    <property type="nucleotide sequence ID" value="XM_068068040.1"/>
</dbReference>
<feature type="non-terminal residue" evidence="4">
    <location>
        <position position="899"/>
    </location>
</feature>
<name>A0A2C6KPH7_9APIC</name>
<feature type="region of interest" description="Disordered" evidence="1">
    <location>
        <begin position="700"/>
        <end position="730"/>
    </location>
</feature>
<organism evidence="4 5">
    <name type="scientific">Cystoisospora suis</name>
    <dbReference type="NCBI Taxonomy" id="483139"/>
    <lineage>
        <taxon>Eukaryota</taxon>
        <taxon>Sar</taxon>
        <taxon>Alveolata</taxon>
        <taxon>Apicomplexa</taxon>
        <taxon>Conoidasida</taxon>
        <taxon>Coccidia</taxon>
        <taxon>Eucoccidiorida</taxon>
        <taxon>Eimeriorina</taxon>
        <taxon>Sarcocystidae</taxon>
        <taxon>Cystoisospora</taxon>
    </lineage>
</organism>
<dbReference type="GO" id="GO:0004386">
    <property type="term" value="F:helicase activity"/>
    <property type="evidence" value="ECO:0007669"/>
    <property type="project" value="InterPro"/>
</dbReference>
<feature type="compositionally biased region" description="Basic and acidic residues" evidence="1">
    <location>
        <begin position="292"/>
        <end position="302"/>
    </location>
</feature>
<dbReference type="EMBL" id="MIGC01004268">
    <property type="protein sequence ID" value="PHJ18276.1"/>
    <property type="molecule type" value="Genomic_DNA"/>
</dbReference>
<accession>A0A2C6KPH7</accession>
<dbReference type="GO" id="GO:0071013">
    <property type="term" value="C:catalytic step 2 spliceosome"/>
    <property type="evidence" value="ECO:0007669"/>
    <property type="project" value="TreeGrafter"/>
</dbReference>
<evidence type="ECO:0000313" key="4">
    <source>
        <dbReference type="EMBL" id="PHJ18276.1"/>
    </source>
</evidence>
<evidence type="ECO:0000259" key="2">
    <source>
        <dbReference type="Pfam" id="PF13086"/>
    </source>
</evidence>
<dbReference type="SUPFAM" id="SSF52540">
    <property type="entry name" value="P-loop containing nucleoside triphosphate hydrolases"/>
    <property type="match status" value="1"/>
</dbReference>
<feature type="compositionally biased region" description="Basic and acidic residues" evidence="1">
    <location>
        <begin position="615"/>
        <end position="642"/>
    </location>
</feature>
<reference evidence="4 5" key="1">
    <citation type="journal article" date="2017" name="Int. J. Parasitol.">
        <title>The genome of the protozoan parasite Cystoisospora suis and a reverse vaccinology approach to identify vaccine candidates.</title>
        <authorList>
            <person name="Palmieri N."/>
            <person name="Shrestha A."/>
            <person name="Ruttkowski B."/>
            <person name="Beck T."/>
            <person name="Vogl C."/>
            <person name="Tomley F."/>
            <person name="Blake D.P."/>
            <person name="Joachim A."/>
        </authorList>
    </citation>
    <scope>NUCLEOTIDE SEQUENCE [LARGE SCALE GENOMIC DNA]</scope>
    <source>
        <strain evidence="4 5">Wien I</strain>
    </source>
</reference>
<protein>
    <submittedName>
        <fullName evidence="4">Protein emb-isoform related</fullName>
    </submittedName>
</protein>
<evidence type="ECO:0000259" key="3">
    <source>
        <dbReference type="Pfam" id="PF21143"/>
    </source>
</evidence>
<proteinExistence type="predicted"/>
<feature type="region of interest" description="Disordered" evidence="1">
    <location>
        <begin position="615"/>
        <end position="644"/>
    </location>
</feature>
<dbReference type="VEuPathDB" id="ToxoDB:CSUI_007897"/>
<feature type="domain" description="DNA2/NAM7 helicase helicase" evidence="2">
    <location>
        <begin position="407"/>
        <end position="644"/>
    </location>
</feature>
<dbReference type="GO" id="GO:0003729">
    <property type="term" value="F:mRNA binding"/>
    <property type="evidence" value="ECO:0007669"/>
    <property type="project" value="TreeGrafter"/>
</dbReference>
<dbReference type="PANTHER" id="PTHR10887">
    <property type="entry name" value="DNA2/NAM7 HELICASE FAMILY"/>
    <property type="match status" value="1"/>
</dbReference>
<dbReference type="OrthoDB" id="331550at2759"/>
<feature type="domain" description="DNA2/NAM7 helicase helicase" evidence="2">
    <location>
        <begin position="657"/>
        <end position="897"/>
    </location>
</feature>
<feature type="compositionally biased region" description="Acidic residues" evidence="1">
    <location>
        <begin position="713"/>
        <end position="730"/>
    </location>
</feature>
<dbReference type="Pfam" id="PF13086">
    <property type="entry name" value="AAA_11"/>
    <property type="match status" value="2"/>
</dbReference>
<feature type="region of interest" description="Disordered" evidence="1">
    <location>
        <begin position="255"/>
        <end position="369"/>
    </location>
</feature>
<gene>
    <name evidence="4" type="ORF">CSUI_007897</name>
</gene>
<dbReference type="Proteomes" id="UP000221165">
    <property type="component" value="Unassembled WGS sequence"/>
</dbReference>
<evidence type="ECO:0000256" key="1">
    <source>
        <dbReference type="SAM" id="MobiDB-lite"/>
    </source>
</evidence>
<feature type="compositionally biased region" description="Acidic residues" evidence="1">
    <location>
        <begin position="303"/>
        <end position="313"/>
    </location>
</feature>
<comment type="caution">
    <text evidence="4">The sequence shown here is derived from an EMBL/GenBank/DDBJ whole genome shotgun (WGS) entry which is preliminary data.</text>
</comment>
<dbReference type="AlphaFoldDB" id="A0A2C6KPH7"/>
<dbReference type="PANTHER" id="PTHR10887:SF5">
    <property type="entry name" value="RNA HELICASE AQUARIUS"/>
    <property type="match status" value="1"/>
</dbReference>
<dbReference type="GeneID" id="94431251"/>
<feature type="region of interest" description="Disordered" evidence="1">
    <location>
        <begin position="481"/>
        <end position="534"/>
    </location>
</feature>
<dbReference type="InterPro" id="IPR045055">
    <property type="entry name" value="DNA2/NAM7-like"/>
</dbReference>
<feature type="compositionally biased region" description="Low complexity" evidence="1">
    <location>
        <begin position="485"/>
        <end position="499"/>
    </location>
</feature>
<dbReference type="Gene3D" id="3.40.50.300">
    <property type="entry name" value="P-loop containing nucleotide triphosphate hydrolases"/>
    <property type="match status" value="2"/>
</dbReference>
<evidence type="ECO:0000313" key="5">
    <source>
        <dbReference type="Proteomes" id="UP000221165"/>
    </source>
</evidence>
<dbReference type="InterPro" id="IPR048966">
    <property type="entry name" value="Aquarius_b-barrel"/>
</dbReference>
<dbReference type="InterPro" id="IPR041677">
    <property type="entry name" value="DNA2/NAM7_AAA_11"/>
</dbReference>
<keyword evidence="5" id="KW-1185">Reference proteome</keyword>
<dbReference type="InterPro" id="IPR027417">
    <property type="entry name" value="P-loop_NTPase"/>
</dbReference>
<feature type="compositionally biased region" description="Acidic residues" evidence="1">
    <location>
        <begin position="328"/>
        <end position="337"/>
    </location>
</feature>
<feature type="domain" description="RNA helicase aquarius beta-barrel" evidence="3">
    <location>
        <begin position="1"/>
        <end position="156"/>
    </location>
</feature>
<sequence length="899" mass="103468">MGLEVQQFSVVAVEKPQVGETIPSEVRAEICIDVTGLKPQVLREWDSLRQYDVLFLVAIIAPLQPYTGRIQDLETLEAFPEKFGIVGLRGCEVLEVLDEDGVVISDTNPFEPRVPMGTARTIRVLLDPNQYAQDISRMEEEGFEDFYGYFNLVIRRHAKQNNFKAVLSTIRTLMNRPEDAIVPTWLHDLFLGYGDPASSQFFRLPSRLYRLDLRDTFIDLQHLMEAFPPVSSSSSPSKAFVKKVLLDEHLESLMKKTKKKKKRQETERVLCVEDGKRDNSPPHGDNTEEDERERRKGESKEDREEEKEEDEKEEMSSSFRVPIVVELQDADAGDENDSAVQTAGGEGKEKGEKEKNKKDEKVSVSSSSSSWPSQIIRASSYTLPSMGPYIECERNVNQIRFTPQQVRALISGLEPGLTLVVGPPGSGKTDTASQLAYLLYHNFPDEKIVLVAHSNAALNDLFRKIRNLDVDDTHLLRLGRGEQDLSSSSSPGVKKPSLSTSSSLQAQGEKSRRRVGEREGEGGEEEDEEEEDFSFSKHGRVNRVLEKRKELLKKVERLGRALEKDEGYTIQVGDISFSCETALQFQRYHIIFRIERYRVMCRALEKLFKVREERRRERHRENGETKEGGEEEEGKMKEREEEKEKDDEEEEVFWKKVEKVFRDLAVQRGRPVMVRIKREDLYKTKEGAERTEIRRERTIDGTKKKKKDSKGNEEEEEEEEESEDEDVVMNEEEVDEEGFVLLDPVRAMRDYDRTYVEALFPFPTFFQDSPVPLFCGDLEKDREMAESCFRYVDKIFSDIENCRAFELLRTAGDRANYLITKHARIIAMTCTHAAITRHNLVDAKFEYDSLIIEEAGQILEVETFIPMLLQQLERSGISRLKRVVLFGDHHQLPPIVKHL</sequence>